<keyword evidence="1" id="KW-0808">Transferase</keyword>
<accession>A0A3C1KHF2</accession>
<proteinExistence type="predicted"/>
<evidence type="ECO:0000313" key="1">
    <source>
        <dbReference type="EMBL" id="HAN26119.1"/>
    </source>
</evidence>
<dbReference type="Proteomes" id="UP000257479">
    <property type="component" value="Unassembled WGS sequence"/>
</dbReference>
<evidence type="ECO:0000313" key="2">
    <source>
        <dbReference type="Proteomes" id="UP000257479"/>
    </source>
</evidence>
<sequence length="101" mass="10514">MAAFVLAAILIGAGISQRTIFQGPPERTTQIQTSGSAPYTLIDGAVLTREPGVQRVALRGASALFVSYGRTADVKAWLSNVSYNDVTLDASGNTQTTVVAA</sequence>
<name>A0A3C1KHF2_9MICO</name>
<dbReference type="AlphaFoldDB" id="A0A3C1KHF2"/>
<dbReference type="EMBL" id="DMNG01000286">
    <property type="protein sequence ID" value="HAN26119.1"/>
    <property type="molecule type" value="Genomic_DNA"/>
</dbReference>
<reference evidence="1 2" key="1">
    <citation type="journal article" date="2018" name="Nat. Biotechnol.">
        <title>A standardized bacterial taxonomy based on genome phylogeny substantially revises the tree of life.</title>
        <authorList>
            <person name="Parks D.H."/>
            <person name="Chuvochina M."/>
            <person name="Waite D.W."/>
            <person name="Rinke C."/>
            <person name="Skarshewski A."/>
            <person name="Chaumeil P.A."/>
            <person name="Hugenholtz P."/>
        </authorList>
    </citation>
    <scope>NUCLEOTIDE SEQUENCE [LARGE SCALE GENOMIC DNA]</scope>
    <source>
        <strain evidence="1">UBA9152</strain>
    </source>
</reference>
<comment type="caution">
    <text evidence="1">The sequence shown here is derived from an EMBL/GenBank/DDBJ whole genome shotgun (WGS) entry which is preliminary data.</text>
</comment>
<organism evidence="1 2">
    <name type="scientific">Microbacterium ginsengisoli</name>
    <dbReference type="NCBI Taxonomy" id="400772"/>
    <lineage>
        <taxon>Bacteria</taxon>
        <taxon>Bacillati</taxon>
        <taxon>Actinomycetota</taxon>
        <taxon>Actinomycetes</taxon>
        <taxon>Micrococcales</taxon>
        <taxon>Microbacteriaceae</taxon>
        <taxon>Microbacterium</taxon>
    </lineage>
</organism>
<feature type="non-terminal residue" evidence="1">
    <location>
        <position position="101"/>
    </location>
</feature>
<gene>
    <name evidence="1" type="ORF">DCP95_16355</name>
</gene>
<dbReference type="GO" id="GO:0016740">
    <property type="term" value="F:transferase activity"/>
    <property type="evidence" value="ECO:0007669"/>
    <property type="project" value="UniProtKB-KW"/>
</dbReference>
<protein>
    <submittedName>
        <fullName evidence="1">Glycosyl transferase</fullName>
    </submittedName>
</protein>